<evidence type="ECO:0000256" key="3">
    <source>
        <dbReference type="ARBA" id="ARBA00022970"/>
    </source>
</evidence>
<keyword evidence="3" id="KW-0813">Transport</keyword>
<accession>A0A6P1BW82</accession>
<organism evidence="6 7">
    <name type="scientific">Bradyrhizobium uaiense</name>
    <dbReference type="NCBI Taxonomy" id="2594946"/>
    <lineage>
        <taxon>Bacteria</taxon>
        <taxon>Pseudomonadati</taxon>
        <taxon>Pseudomonadota</taxon>
        <taxon>Alphaproteobacteria</taxon>
        <taxon>Hyphomicrobiales</taxon>
        <taxon>Nitrobacteraceae</taxon>
        <taxon>Bradyrhizobium</taxon>
    </lineage>
</organism>
<dbReference type="PANTHER" id="PTHR30483">
    <property type="entry name" value="LEUCINE-SPECIFIC-BINDING PROTEIN"/>
    <property type="match status" value="1"/>
</dbReference>
<dbReference type="GO" id="GO:0006865">
    <property type="term" value="P:amino acid transport"/>
    <property type="evidence" value="ECO:0007669"/>
    <property type="project" value="UniProtKB-KW"/>
</dbReference>
<dbReference type="Proteomes" id="UP000468531">
    <property type="component" value="Unassembled WGS sequence"/>
</dbReference>
<dbReference type="InterPro" id="IPR028082">
    <property type="entry name" value="Peripla_BP_I"/>
</dbReference>
<comment type="caution">
    <text evidence="6">The sequence shown here is derived from an EMBL/GenBank/DDBJ whole genome shotgun (WGS) entry which is preliminary data.</text>
</comment>
<dbReference type="Gene3D" id="3.40.50.2300">
    <property type="match status" value="2"/>
</dbReference>
<keyword evidence="2 4" id="KW-0732">Signal</keyword>
<evidence type="ECO:0000256" key="2">
    <source>
        <dbReference type="ARBA" id="ARBA00022729"/>
    </source>
</evidence>
<dbReference type="InterPro" id="IPR051010">
    <property type="entry name" value="BCAA_transport"/>
</dbReference>
<reference evidence="6 7" key="1">
    <citation type="journal article" date="2020" name="Arch. Microbiol.">
        <title>Bradyrhizobium uaiense sp. nov., a new highly efficient cowpea symbiont.</title>
        <authorList>
            <person name="Cabral Michel D."/>
            <person name="Azarias Guimaraes A."/>
            <person name="Martins da Costa E."/>
            <person name="Soares de Carvalho T."/>
            <person name="Balsanelli E."/>
            <person name="Willems A."/>
            <person name="Maltempi de Souza E."/>
            <person name="de Souza Moreira F.M."/>
        </authorList>
    </citation>
    <scope>NUCLEOTIDE SEQUENCE [LARGE SCALE GENOMIC DNA]</scope>
    <source>
        <strain evidence="6 7">UFLA 03-164</strain>
    </source>
</reference>
<sequence>MHKLIVAAAAALTVLGGAASAQESIKIGYIDPLSGGGASVGEGGLKTFQYLADELNAKGGILGHKVEIVPLDNKTNPQESLVQAQKAVDAGVRYITQGNGSSVGAALEDFVTKNNSRNPGKEVLYFNYAAVDPSMTNEKCSYWHFRWDANSDIKMEALTNYMKGQPTIKKVYLINMDYSFGQSVRVAARKMLGEKRPDIQVVGDELHPMLKVTDFSPYIAKIKASGADTVVTGNWGQDFALLLKAAADAGLKVNWYTYYAGGAGGPTAIKQTGLENQVFQISEGVPNSGNKAAMDFEKDFRAKTGISVWYPRAVNEMRMFKAAAEKANSIDPVKVAAALEGMKFEVFDGGEGFIRKDDHQFFQPIYISSFGSLADKAKEPFDEENTGWGWHIVSKIDTEQTMLPTTCNMKRP</sequence>
<proteinExistence type="inferred from homology"/>
<dbReference type="PANTHER" id="PTHR30483:SF6">
    <property type="entry name" value="PERIPLASMIC BINDING PROTEIN OF ABC TRANSPORTER FOR NATURAL AMINO ACIDS"/>
    <property type="match status" value="1"/>
</dbReference>
<feature type="domain" description="Leucine-binding protein" evidence="5">
    <location>
        <begin position="24"/>
        <end position="368"/>
    </location>
</feature>
<gene>
    <name evidence="6" type="ORF">FNJ47_44395</name>
</gene>
<evidence type="ECO:0000313" key="6">
    <source>
        <dbReference type="EMBL" id="NEV02549.1"/>
    </source>
</evidence>
<comment type="similarity">
    <text evidence="1">Belongs to the leucine-binding protein family.</text>
</comment>
<dbReference type="SUPFAM" id="SSF53822">
    <property type="entry name" value="Periplasmic binding protein-like I"/>
    <property type="match status" value="1"/>
</dbReference>
<dbReference type="CDD" id="cd06329">
    <property type="entry name" value="PBP1_SBP-like"/>
    <property type="match status" value="1"/>
</dbReference>
<dbReference type="InterPro" id="IPR028081">
    <property type="entry name" value="Leu-bd"/>
</dbReference>
<evidence type="ECO:0000256" key="1">
    <source>
        <dbReference type="ARBA" id="ARBA00010062"/>
    </source>
</evidence>
<protein>
    <submittedName>
        <fullName evidence="6">Branched-chain amino acid ABC transporter substrate-binding protein</fullName>
    </submittedName>
</protein>
<feature type="signal peptide" evidence="4">
    <location>
        <begin position="1"/>
        <end position="21"/>
    </location>
</feature>
<feature type="chain" id="PRO_5026712668" evidence="4">
    <location>
        <begin position="22"/>
        <end position="412"/>
    </location>
</feature>
<keyword evidence="7" id="KW-1185">Reference proteome</keyword>
<dbReference type="Pfam" id="PF13458">
    <property type="entry name" value="Peripla_BP_6"/>
    <property type="match status" value="1"/>
</dbReference>
<name>A0A6P1BW82_9BRAD</name>
<evidence type="ECO:0000256" key="4">
    <source>
        <dbReference type="SAM" id="SignalP"/>
    </source>
</evidence>
<evidence type="ECO:0000259" key="5">
    <source>
        <dbReference type="Pfam" id="PF13458"/>
    </source>
</evidence>
<keyword evidence="3" id="KW-0029">Amino-acid transport</keyword>
<dbReference type="EMBL" id="VKHP01000377">
    <property type="protein sequence ID" value="NEV02549.1"/>
    <property type="molecule type" value="Genomic_DNA"/>
</dbReference>
<dbReference type="AlphaFoldDB" id="A0A6P1BW82"/>
<evidence type="ECO:0000313" key="7">
    <source>
        <dbReference type="Proteomes" id="UP000468531"/>
    </source>
</evidence>
<dbReference type="RefSeq" id="WP_163162772.1">
    <property type="nucleotide sequence ID" value="NZ_VKHP01000377.1"/>
</dbReference>